<feature type="domain" description="SWIM-type" evidence="3">
    <location>
        <begin position="152"/>
        <end position="193"/>
    </location>
</feature>
<dbReference type="PROSITE" id="PS50966">
    <property type="entry name" value="ZF_SWIM"/>
    <property type="match status" value="1"/>
</dbReference>
<dbReference type="KEGG" id="daf:Desaf_2519"/>
<keyword evidence="2" id="KW-1133">Transmembrane helix</keyword>
<dbReference type="HOGENOM" id="CLU_796257_0_0_7"/>
<feature type="transmembrane region" description="Helical" evidence="2">
    <location>
        <begin position="38"/>
        <end position="59"/>
    </location>
</feature>
<keyword evidence="2" id="KW-0812">Transmembrane</keyword>
<name>F3YZ85_DESAF</name>
<gene>
    <name evidence="4" type="ORF">Desaf_2519</name>
</gene>
<feature type="transmembrane region" description="Helical" evidence="2">
    <location>
        <begin position="6"/>
        <end position="26"/>
    </location>
</feature>
<keyword evidence="1" id="KW-0863">Zinc-finger</keyword>
<evidence type="ECO:0000313" key="4">
    <source>
        <dbReference type="EMBL" id="EGJ50841.1"/>
    </source>
</evidence>
<keyword evidence="2" id="KW-0472">Membrane</keyword>
<proteinExistence type="predicted"/>
<feature type="transmembrane region" description="Helical" evidence="2">
    <location>
        <begin position="65"/>
        <end position="84"/>
    </location>
</feature>
<dbReference type="GO" id="GO:0008270">
    <property type="term" value="F:zinc ion binding"/>
    <property type="evidence" value="ECO:0007669"/>
    <property type="project" value="UniProtKB-KW"/>
</dbReference>
<reference evidence="4 5" key="1">
    <citation type="journal article" date="2011" name="J. Bacteriol.">
        <title>Genome sequence of the mercury-methylating and pleomorphic Desulfovibrio africanus Strain Walvis Bay.</title>
        <authorList>
            <person name="Brown S.D."/>
            <person name="Wall J.D."/>
            <person name="Kucken A.M."/>
            <person name="Gilmour C.C."/>
            <person name="Podar M."/>
            <person name="Brandt C.C."/>
            <person name="Teshima H."/>
            <person name="Detter J.C."/>
            <person name="Han C.S."/>
            <person name="Land M.L."/>
            <person name="Lucas S."/>
            <person name="Han J."/>
            <person name="Pennacchio L."/>
            <person name="Nolan M."/>
            <person name="Pitluck S."/>
            <person name="Woyke T."/>
            <person name="Goodwin L."/>
            <person name="Palumbo A.V."/>
            <person name="Elias D.A."/>
        </authorList>
    </citation>
    <scope>NUCLEOTIDE SEQUENCE [LARGE SCALE GENOMIC DNA]</scope>
    <source>
        <strain evidence="4 5">Walvis Bay</strain>
    </source>
</reference>
<evidence type="ECO:0000256" key="1">
    <source>
        <dbReference type="PROSITE-ProRule" id="PRU00325"/>
    </source>
</evidence>
<keyword evidence="1" id="KW-0862">Zinc</keyword>
<protein>
    <recommendedName>
        <fullName evidence="3">SWIM-type domain-containing protein</fullName>
    </recommendedName>
</protein>
<sequence length="348" mass="40021" precursor="true">MIVLAVIFILLSVLFLMAALLGLFLPKRALWWSTNKSRWVAIGFYPLCSLLSFMLALVFTPEESAPWPILFILGLMALFCLGIFRKLRSAHLAQSTIQKPSRVETPLTKEKHTHVSATSANLPENNRAEKAVESDDQRYISMESFTTRGTMYRIDTQRITCTCPNWQENRSWYNKTDPRRLCKHLLHVLDRLNFNPNELTKEQAELMGEVIRNHRGYPLSKIGASGKTDWPEATVQTPDESWWEKLPDKPEPLLDERIGDTYLPLVADFCSEYLPAGTGLESAERKGYHTVHLVGSPKKWICRFSESYGSVFIEIKGYDKHRLQKEPRLTLKMQQRLREALQGYGFKA</sequence>
<evidence type="ECO:0000259" key="3">
    <source>
        <dbReference type="PROSITE" id="PS50966"/>
    </source>
</evidence>
<dbReference type="Proteomes" id="UP000007844">
    <property type="component" value="Chromosome"/>
</dbReference>
<dbReference type="RefSeq" id="WP_014260536.1">
    <property type="nucleotide sequence ID" value="NC_016629.1"/>
</dbReference>
<keyword evidence="5" id="KW-1185">Reference proteome</keyword>
<dbReference type="EMBL" id="CP003221">
    <property type="protein sequence ID" value="EGJ50841.1"/>
    <property type="molecule type" value="Genomic_DNA"/>
</dbReference>
<organism evidence="4 5">
    <name type="scientific">Desulfocurvibacter africanus subsp. africanus str. Walvis Bay</name>
    <dbReference type="NCBI Taxonomy" id="690850"/>
    <lineage>
        <taxon>Bacteria</taxon>
        <taxon>Pseudomonadati</taxon>
        <taxon>Thermodesulfobacteriota</taxon>
        <taxon>Desulfovibrionia</taxon>
        <taxon>Desulfovibrionales</taxon>
        <taxon>Desulfovibrionaceae</taxon>
        <taxon>Desulfocurvibacter</taxon>
    </lineage>
</organism>
<dbReference type="InterPro" id="IPR007527">
    <property type="entry name" value="Znf_SWIM"/>
</dbReference>
<evidence type="ECO:0000313" key="5">
    <source>
        <dbReference type="Proteomes" id="UP000007844"/>
    </source>
</evidence>
<dbReference type="AlphaFoldDB" id="F3YZ85"/>
<accession>F3YZ85</accession>
<evidence type="ECO:0000256" key="2">
    <source>
        <dbReference type="SAM" id="Phobius"/>
    </source>
</evidence>
<keyword evidence="1" id="KW-0479">Metal-binding</keyword>